<dbReference type="GO" id="GO:0043161">
    <property type="term" value="P:proteasome-mediated ubiquitin-dependent protein catabolic process"/>
    <property type="evidence" value="ECO:0007669"/>
    <property type="project" value="TreeGrafter"/>
</dbReference>
<dbReference type="AlphaFoldDB" id="A0AAF0J718"/>
<evidence type="ECO:0000313" key="2">
    <source>
        <dbReference type="Proteomes" id="UP001219933"/>
    </source>
</evidence>
<dbReference type="PANTHER" id="PTHR31531">
    <property type="entry name" value="E3 UBIQUITIN-PROTEIN LIGASE E3D FAMILY MEMBER"/>
    <property type="match status" value="1"/>
</dbReference>
<dbReference type="GO" id="GO:0061630">
    <property type="term" value="F:ubiquitin protein ligase activity"/>
    <property type="evidence" value="ECO:0007669"/>
    <property type="project" value="UniProtKB-EC"/>
</dbReference>
<dbReference type="GO" id="GO:0005634">
    <property type="term" value="C:nucleus"/>
    <property type="evidence" value="ECO:0007669"/>
    <property type="project" value="TreeGrafter"/>
</dbReference>
<dbReference type="GO" id="GO:0006513">
    <property type="term" value="P:protein monoubiquitination"/>
    <property type="evidence" value="ECO:0007669"/>
    <property type="project" value="TreeGrafter"/>
</dbReference>
<dbReference type="GO" id="GO:0051865">
    <property type="term" value="P:protein autoubiquitination"/>
    <property type="evidence" value="ECO:0007669"/>
    <property type="project" value="TreeGrafter"/>
</dbReference>
<protein>
    <submittedName>
        <fullName evidence="1">HECT-type E3 ubiquitin transferase</fullName>
        <ecNumber evidence="1">2.3.2.26</ecNumber>
    </submittedName>
</protein>
<dbReference type="EC" id="2.3.2.26" evidence="1"/>
<dbReference type="EMBL" id="CP119879">
    <property type="protein sequence ID" value="WFD35655.1"/>
    <property type="molecule type" value="Genomic_DNA"/>
</dbReference>
<dbReference type="GO" id="GO:0000151">
    <property type="term" value="C:ubiquitin ligase complex"/>
    <property type="evidence" value="ECO:0007669"/>
    <property type="project" value="TreeGrafter"/>
</dbReference>
<keyword evidence="1" id="KW-0808">Transferase</keyword>
<dbReference type="InterPro" id="IPR019193">
    <property type="entry name" value="UBQ-conj_enz_E2-bd_prot"/>
</dbReference>
<gene>
    <name evidence="1" type="ORF">MCUN1_002513</name>
</gene>
<dbReference type="GO" id="GO:0031624">
    <property type="term" value="F:ubiquitin conjugating enzyme binding"/>
    <property type="evidence" value="ECO:0007669"/>
    <property type="project" value="TreeGrafter"/>
</dbReference>
<name>A0AAF0J718_9BASI</name>
<reference evidence="1" key="1">
    <citation type="submission" date="2023-03" db="EMBL/GenBank/DDBJ databases">
        <title>Mating type loci evolution in Malassezia.</title>
        <authorList>
            <person name="Coelho M.A."/>
        </authorList>
    </citation>
    <scope>NUCLEOTIDE SEQUENCE</scope>
    <source>
        <strain evidence="1">CBS 11721</strain>
    </source>
</reference>
<proteinExistence type="predicted"/>
<keyword evidence="2" id="KW-1185">Reference proteome</keyword>
<dbReference type="Proteomes" id="UP001219933">
    <property type="component" value="Chromosome 3"/>
</dbReference>
<evidence type="ECO:0000313" key="1">
    <source>
        <dbReference type="EMBL" id="WFD35655.1"/>
    </source>
</evidence>
<sequence length="392" mass="41894">MSAAKRQLDEYVVPDAQRRRSEKCQLIATLEHQPNIGRLTIIVRGSLPLLDAPQCTVSSSATGASAMLGHASCDSLAIALPWTAESGIYVMRADEDRYVLSISAARTGSGAGATQTPWSAVLSRPPTGVSCAICGNVIAQFGVPAHVRPLPAESWEELVDAWMCHGDQRLNLSVLQGKEGVGASNTPVERDIWLGSMLAKIANTHLCGTTQSPTACRGPWEGDAYALHCYECGNLVGGQLAMGVSGAAQLLLYATVPSSAAPATAMAMATEMPPLPGPMDLFAPIIASYLVEQGERHAAHHFIVEEFGTPRLVLWLFQPLVELVTAPPTRHYRAAKILYREADGRVATQLDAVSLTLGSAHVKLLYDILLDSTKWSAPSQLGPWAIGWLPRT</sequence>
<organism evidence="1 2">
    <name type="scientific">Malassezia cuniculi</name>
    <dbReference type="NCBI Taxonomy" id="948313"/>
    <lineage>
        <taxon>Eukaryota</taxon>
        <taxon>Fungi</taxon>
        <taxon>Dikarya</taxon>
        <taxon>Basidiomycota</taxon>
        <taxon>Ustilaginomycotina</taxon>
        <taxon>Malasseziomycetes</taxon>
        <taxon>Malasseziales</taxon>
        <taxon>Malasseziaceae</taxon>
        <taxon>Malassezia</taxon>
    </lineage>
</organism>
<dbReference type="Pfam" id="PF09814">
    <property type="entry name" value="HECT_2"/>
    <property type="match status" value="1"/>
</dbReference>
<accession>A0AAF0J718</accession>
<dbReference type="PANTHER" id="PTHR31531:SF2">
    <property type="entry name" value="E3 UBIQUITIN-PROTEIN LIGASE E3D"/>
    <property type="match status" value="1"/>
</dbReference>
<dbReference type="GO" id="GO:0005829">
    <property type="term" value="C:cytosol"/>
    <property type="evidence" value="ECO:0007669"/>
    <property type="project" value="TreeGrafter"/>
</dbReference>
<keyword evidence="1" id="KW-0012">Acyltransferase</keyword>
<dbReference type="GO" id="GO:0030332">
    <property type="term" value="F:cyclin binding"/>
    <property type="evidence" value="ECO:0007669"/>
    <property type="project" value="TreeGrafter"/>
</dbReference>
<dbReference type="GO" id="GO:0000209">
    <property type="term" value="P:protein polyubiquitination"/>
    <property type="evidence" value="ECO:0007669"/>
    <property type="project" value="TreeGrafter"/>
</dbReference>